<keyword evidence="1 6" id="KW-0285">Flavoprotein</keyword>
<feature type="binding site" evidence="6">
    <location>
        <position position="9"/>
    </location>
    <ligand>
        <name>FMN</name>
        <dbReference type="ChEBI" id="CHEBI:58210"/>
    </ligand>
</feature>
<dbReference type="Proteomes" id="UP001416393">
    <property type="component" value="Unassembled WGS sequence"/>
</dbReference>
<reference evidence="8 9" key="1">
    <citation type="submission" date="2024-01" db="EMBL/GenBank/DDBJ databases">
        <title>Mariniflexile litorale sp. nov., isolated from the shallow sediments of the Sea of Japan.</title>
        <authorList>
            <person name="Romanenko L."/>
            <person name="Bystritskaya E."/>
            <person name="Isaeva M."/>
        </authorList>
    </citation>
    <scope>NUCLEOTIDE SEQUENCE [LARGE SCALE GENOMIC DNA]</scope>
    <source>
        <strain evidence="8 9">KCTC 32427</strain>
    </source>
</reference>
<sequence length="196" mass="22005">MKILNINSSSNIISSISESYSNKVIEQFKNSYPNAVVTKRYTTYSGLPFINQEMLNSLLVKGERTIEQENHLSLSNGLVKEIKEADILVISVPIYNFGIPASLKAYFDLIARAGLTFKYTEEGPEGLLKNKKAFVVVSSGGTEIDSDIDFAGKYIKQFLKFIGITDVDIIKLDQLMFKNDEKLKEANAQIETIQYN</sequence>
<keyword evidence="4 6" id="KW-0520">NAD</keyword>
<feature type="binding site" evidence="6">
    <location>
        <begin position="138"/>
        <end position="141"/>
    </location>
    <ligand>
        <name>FMN</name>
        <dbReference type="ChEBI" id="CHEBI:58210"/>
    </ligand>
</feature>
<evidence type="ECO:0000256" key="5">
    <source>
        <dbReference type="ARBA" id="ARBA00048542"/>
    </source>
</evidence>
<comment type="subunit">
    <text evidence="6">Homodimer.</text>
</comment>
<comment type="catalytic activity">
    <reaction evidence="5">
        <text>N,N-dimethyl-1,4-phenylenediamine + anthranilate + 2 NAD(+) = 2-(4-dimethylaminophenyl)diazenylbenzoate + 2 NADH + 2 H(+)</text>
        <dbReference type="Rhea" id="RHEA:55872"/>
        <dbReference type="ChEBI" id="CHEBI:15378"/>
        <dbReference type="ChEBI" id="CHEBI:15783"/>
        <dbReference type="ChEBI" id="CHEBI:16567"/>
        <dbReference type="ChEBI" id="CHEBI:57540"/>
        <dbReference type="ChEBI" id="CHEBI:57945"/>
        <dbReference type="ChEBI" id="CHEBI:71579"/>
        <dbReference type="EC" id="1.7.1.17"/>
    </reaction>
    <physiologicalReaction direction="right-to-left" evidence="5">
        <dbReference type="Rhea" id="RHEA:55874"/>
    </physiologicalReaction>
</comment>
<keyword evidence="9" id="KW-1185">Reference proteome</keyword>
<comment type="caution">
    <text evidence="6">Lacks conserved residue(s) required for the propagation of feature annotation.</text>
</comment>
<dbReference type="SUPFAM" id="SSF52218">
    <property type="entry name" value="Flavoproteins"/>
    <property type="match status" value="1"/>
</dbReference>
<dbReference type="HAMAP" id="MF_01216">
    <property type="entry name" value="Azoreductase_type1"/>
    <property type="match status" value="1"/>
</dbReference>
<dbReference type="InterPro" id="IPR003680">
    <property type="entry name" value="Flavodoxin_fold"/>
</dbReference>
<feature type="binding site" evidence="6">
    <location>
        <begin position="15"/>
        <end position="17"/>
    </location>
    <ligand>
        <name>FMN</name>
        <dbReference type="ChEBI" id="CHEBI:58210"/>
    </ligand>
</feature>
<evidence type="ECO:0000259" key="7">
    <source>
        <dbReference type="Pfam" id="PF02525"/>
    </source>
</evidence>
<evidence type="ECO:0000256" key="6">
    <source>
        <dbReference type="HAMAP-Rule" id="MF_01216"/>
    </source>
</evidence>
<dbReference type="Pfam" id="PF02525">
    <property type="entry name" value="Flavodoxin_2"/>
    <property type="match status" value="1"/>
</dbReference>
<comment type="similarity">
    <text evidence="6">Belongs to the azoreductase type 1 family.</text>
</comment>
<keyword evidence="3 6" id="KW-0560">Oxidoreductase</keyword>
<keyword evidence="2 6" id="KW-0288">FMN</keyword>
<evidence type="ECO:0000313" key="8">
    <source>
        <dbReference type="EMBL" id="MEN3324176.1"/>
    </source>
</evidence>
<dbReference type="EC" id="1.7.1.17" evidence="6"/>
<comment type="function">
    <text evidence="6">Also exhibits azoreductase activity. Catalyzes the reductive cleavage of the azo bond in aromatic azo compounds to the corresponding amines.</text>
</comment>
<dbReference type="InterPro" id="IPR029039">
    <property type="entry name" value="Flavoprotein-like_sf"/>
</dbReference>
<comment type="function">
    <text evidence="6">Quinone reductase that provides resistance to thiol-specific stress caused by electrophilic quinones.</text>
</comment>
<dbReference type="RefSeq" id="WP_346241981.1">
    <property type="nucleotide sequence ID" value="NZ_JAZHYP010000004.1"/>
</dbReference>
<accession>A0ABV0AC95</accession>
<dbReference type="EMBL" id="JAZHYP010000004">
    <property type="protein sequence ID" value="MEN3324176.1"/>
    <property type="molecule type" value="Genomic_DNA"/>
</dbReference>
<evidence type="ECO:0000256" key="2">
    <source>
        <dbReference type="ARBA" id="ARBA00022643"/>
    </source>
</evidence>
<dbReference type="Gene3D" id="3.40.50.360">
    <property type="match status" value="1"/>
</dbReference>
<evidence type="ECO:0000256" key="4">
    <source>
        <dbReference type="ARBA" id="ARBA00023027"/>
    </source>
</evidence>
<evidence type="ECO:0000313" key="9">
    <source>
        <dbReference type="Proteomes" id="UP001416393"/>
    </source>
</evidence>
<evidence type="ECO:0000256" key="1">
    <source>
        <dbReference type="ARBA" id="ARBA00022630"/>
    </source>
</evidence>
<dbReference type="InterPro" id="IPR050104">
    <property type="entry name" value="FMN-dep_NADH:Q_OxRdtase_AzoR1"/>
</dbReference>
<protein>
    <recommendedName>
        <fullName evidence="6">FMN dependent NADH:quinone oxidoreductase</fullName>
        <ecNumber evidence="6">1.6.5.-</ecNumber>
    </recommendedName>
    <alternativeName>
        <fullName evidence="6">Azo-dye reductase</fullName>
    </alternativeName>
    <alternativeName>
        <fullName evidence="6">FMN-dependent NADH-azo compound oxidoreductase</fullName>
    </alternativeName>
    <alternativeName>
        <fullName evidence="6">FMN-dependent NADH-azoreductase</fullName>
        <ecNumber evidence="6">1.7.1.17</ecNumber>
    </alternativeName>
</protein>
<comment type="caution">
    <text evidence="8">The sequence shown here is derived from an EMBL/GenBank/DDBJ whole genome shotgun (WGS) entry which is preliminary data.</text>
</comment>
<comment type="catalytic activity">
    <reaction evidence="6">
        <text>2 a quinone + NADH + H(+) = 2 a 1,4-benzosemiquinone + NAD(+)</text>
        <dbReference type="Rhea" id="RHEA:65952"/>
        <dbReference type="ChEBI" id="CHEBI:15378"/>
        <dbReference type="ChEBI" id="CHEBI:57540"/>
        <dbReference type="ChEBI" id="CHEBI:57945"/>
        <dbReference type="ChEBI" id="CHEBI:132124"/>
        <dbReference type="ChEBI" id="CHEBI:134225"/>
    </reaction>
</comment>
<proteinExistence type="inferred from homology"/>
<dbReference type="PANTHER" id="PTHR43741:SF2">
    <property type="entry name" value="FMN-DEPENDENT NADH:QUINONE OXIDOREDUCTASE"/>
    <property type="match status" value="1"/>
</dbReference>
<name>A0ABV0AC95_9FLAO</name>
<gene>
    <name evidence="6" type="primary">azoR</name>
    <name evidence="8" type="ORF">VP395_10580</name>
</gene>
<feature type="domain" description="Flavodoxin-like fold" evidence="7">
    <location>
        <begin position="1"/>
        <end position="191"/>
    </location>
</feature>
<dbReference type="InterPro" id="IPR023048">
    <property type="entry name" value="NADH:quinone_OxRdtase_FMN_depd"/>
</dbReference>
<comment type="cofactor">
    <cofactor evidence="6">
        <name>FMN</name>
        <dbReference type="ChEBI" id="CHEBI:58210"/>
    </cofactor>
    <text evidence="6">Binds 1 FMN per subunit.</text>
</comment>
<dbReference type="EC" id="1.6.5.-" evidence="6"/>
<dbReference type="PANTHER" id="PTHR43741">
    <property type="entry name" value="FMN-DEPENDENT NADH-AZOREDUCTASE 1"/>
    <property type="match status" value="1"/>
</dbReference>
<organism evidence="8 9">
    <name type="scientific">Mariniflexile soesokkakense</name>
    <dbReference type="NCBI Taxonomy" id="1343160"/>
    <lineage>
        <taxon>Bacteria</taxon>
        <taxon>Pseudomonadati</taxon>
        <taxon>Bacteroidota</taxon>
        <taxon>Flavobacteriia</taxon>
        <taxon>Flavobacteriales</taxon>
        <taxon>Flavobacteriaceae</taxon>
        <taxon>Mariniflexile</taxon>
    </lineage>
</organism>
<evidence type="ECO:0000256" key="3">
    <source>
        <dbReference type="ARBA" id="ARBA00023002"/>
    </source>
</evidence>